<dbReference type="EMBL" id="WOCE01000024">
    <property type="protein sequence ID" value="KAE9586312.1"/>
    <property type="molecule type" value="Genomic_DNA"/>
</dbReference>
<dbReference type="AlphaFoldDB" id="A0A6A4N8H4"/>
<comment type="caution">
    <text evidence="2">The sequence shown here is derived from an EMBL/GenBank/DDBJ whole genome shotgun (WGS) entry which is preliminary data.</text>
</comment>
<feature type="transmembrane region" description="Helical" evidence="1">
    <location>
        <begin position="12"/>
        <end position="30"/>
    </location>
</feature>
<organism evidence="2 3">
    <name type="scientific">Lupinus albus</name>
    <name type="common">White lupine</name>
    <name type="synonym">Lupinus termis</name>
    <dbReference type="NCBI Taxonomy" id="3870"/>
    <lineage>
        <taxon>Eukaryota</taxon>
        <taxon>Viridiplantae</taxon>
        <taxon>Streptophyta</taxon>
        <taxon>Embryophyta</taxon>
        <taxon>Tracheophyta</taxon>
        <taxon>Spermatophyta</taxon>
        <taxon>Magnoliopsida</taxon>
        <taxon>eudicotyledons</taxon>
        <taxon>Gunneridae</taxon>
        <taxon>Pentapetalae</taxon>
        <taxon>rosids</taxon>
        <taxon>fabids</taxon>
        <taxon>Fabales</taxon>
        <taxon>Fabaceae</taxon>
        <taxon>Papilionoideae</taxon>
        <taxon>50 kb inversion clade</taxon>
        <taxon>genistoids sensu lato</taxon>
        <taxon>core genistoids</taxon>
        <taxon>Genisteae</taxon>
        <taxon>Lupinus</taxon>
    </lineage>
</organism>
<keyword evidence="1" id="KW-0812">Transmembrane</keyword>
<evidence type="ECO:0000313" key="2">
    <source>
        <dbReference type="EMBL" id="KAE9586312.1"/>
    </source>
</evidence>
<keyword evidence="1" id="KW-0472">Membrane</keyword>
<name>A0A6A4N8H4_LUPAL</name>
<keyword evidence="3" id="KW-1185">Reference proteome</keyword>
<proteinExistence type="predicted"/>
<protein>
    <submittedName>
        <fullName evidence="2">Uncharacterized protein</fullName>
    </submittedName>
</protein>
<dbReference type="Proteomes" id="UP000447434">
    <property type="component" value="Chromosome 24"/>
</dbReference>
<gene>
    <name evidence="2" type="ORF">Lalb_Chr24g0400471</name>
</gene>
<evidence type="ECO:0000313" key="3">
    <source>
        <dbReference type="Proteomes" id="UP000447434"/>
    </source>
</evidence>
<keyword evidence="1" id="KW-1133">Transmembrane helix</keyword>
<accession>A0A6A4N8H4</accession>
<sequence>MFSFIGFTSFHIFLYLFMWFPQFSEFYLIITHLPRAKRLTYDYPILLHERDFVCIPIMDNPYIISP</sequence>
<evidence type="ECO:0000256" key="1">
    <source>
        <dbReference type="SAM" id="Phobius"/>
    </source>
</evidence>
<reference evidence="3" key="1">
    <citation type="journal article" date="2020" name="Nat. Commun.">
        <title>Genome sequence of the cluster root forming white lupin.</title>
        <authorList>
            <person name="Hufnagel B."/>
            <person name="Marques A."/>
            <person name="Soriano A."/>
            <person name="Marques L."/>
            <person name="Divol F."/>
            <person name="Doumas P."/>
            <person name="Sallet E."/>
            <person name="Mancinotti D."/>
            <person name="Carrere S."/>
            <person name="Marande W."/>
            <person name="Arribat S."/>
            <person name="Keller J."/>
            <person name="Huneau C."/>
            <person name="Blein T."/>
            <person name="Aime D."/>
            <person name="Laguerre M."/>
            <person name="Taylor J."/>
            <person name="Schubert V."/>
            <person name="Nelson M."/>
            <person name="Geu-Flores F."/>
            <person name="Crespi M."/>
            <person name="Gallardo-Guerrero K."/>
            <person name="Delaux P.-M."/>
            <person name="Salse J."/>
            <person name="Berges H."/>
            <person name="Guyot R."/>
            <person name="Gouzy J."/>
            <person name="Peret B."/>
        </authorList>
    </citation>
    <scope>NUCLEOTIDE SEQUENCE [LARGE SCALE GENOMIC DNA]</scope>
    <source>
        <strain evidence="3">cv. Amiga</strain>
    </source>
</reference>